<name>A0A1H8I3G9_9PROT</name>
<evidence type="ECO:0000313" key="8">
    <source>
        <dbReference type="EMBL" id="SEN63320.1"/>
    </source>
</evidence>
<feature type="binding site" description="covalent" evidence="6">
    <location>
        <position position="256"/>
    </location>
    <ligand>
        <name>heme c</name>
        <dbReference type="ChEBI" id="CHEBI:61717"/>
    </ligand>
</feature>
<dbReference type="GO" id="GO:0005506">
    <property type="term" value="F:iron ion binding"/>
    <property type="evidence" value="ECO:0007669"/>
    <property type="project" value="InterPro"/>
</dbReference>
<dbReference type="RefSeq" id="WP_245738957.1">
    <property type="nucleotide sequence ID" value="NZ_FOCP01000029.1"/>
</dbReference>
<dbReference type="PRINTS" id="PR00606">
    <property type="entry name" value="CYTCHROMECID"/>
</dbReference>
<evidence type="ECO:0000313" key="9">
    <source>
        <dbReference type="Proteomes" id="UP000199459"/>
    </source>
</evidence>
<keyword evidence="3 6" id="KW-0479">Metal-binding</keyword>
<dbReference type="EMBL" id="FOCP01000029">
    <property type="protein sequence ID" value="SEN63320.1"/>
    <property type="molecule type" value="Genomic_DNA"/>
</dbReference>
<keyword evidence="5 6" id="KW-0408">Iron</keyword>
<sequence>MILHTPDLTIARFSLINREICEPQYSTAPTNISVLSTTTLTSTKLSGIEFDNPTIAATIQGILSDAENRTLCTLNTPSNLTNLVVHTDICQSVRLSGLRAPDLLGITIPRIREATQSLTTTTTNAVVPDCFSTDAEAIYDLFTRESWIRQEDGSFTRNPSNSTPGRLIFQVNFEKLDADLDALSDQGTNTPPPTPQDGLALTKNSGCLNCHNVDTRLVGPSLRDVAKQYAGRADAVAYLSDKIQNGSNGVWGPVPMPPNAMVNAENARILAEFILSLE</sequence>
<gene>
    <name evidence="8" type="ORF">SAMN05216325_1291</name>
</gene>
<organism evidence="8 9">
    <name type="scientific">Nitrosomonas marina</name>
    <dbReference type="NCBI Taxonomy" id="917"/>
    <lineage>
        <taxon>Bacteria</taxon>
        <taxon>Pseudomonadati</taxon>
        <taxon>Pseudomonadota</taxon>
        <taxon>Betaproteobacteria</taxon>
        <taxon>Nitrosomonadales</taxon>
        <taxon>Nitrosomonadaceae</taxon>
        <taxon>Nitrosomonas</taxon>
    </lineage>
</organism>
<keyword evidence="4" id="KW-0249">Electron transport</keyword>
<feature type="domain" description="Cytochrome c" evidence="7">
    <location>
        <begin position="193"/>
        <end position="278"/>
    </location>
</feature>
<evidence type="ECO:0000256" key="6">
    <source>
        <dbReference type="PIRSR" id="PIRSR602324-1"/>
    </source>
</evidence>
<dbReference type="PROSITE" id="PS51007">
    <property type="entry name" value="CYTC"/>
    <property type="match status" value="1"/>
</dbReference>
<keyword evidence="2 6" id="KW-0349">Heme</keyword>
<evidence type="ECO:0000256" key="5">
    <source>
        <dbReference type="ARBA" id="ARBA00023004"/>
    </source>
</evidence>
<feature type="binding site" description="covalent" evidence="6">
    <location>
        <position position="211"/>
    </location>
    <ligand>
        <name>heme c</name>
        <dbReference type="ChEBI" id="CHEBI:61717"/>
    </ligand>
</feature>
<dbReference type="Proteomes" id="UP000199459">
    <property type="component" value="Unassembled WGS sequence"/>
</dbReference>
<evidence type="ECO:0000256" key="1">
    <source>
        <dbReference type="ARBA" id="ARBA00022448"/>
    </source>
</evidence>
<feature type="binding site" description="covalent" evidence="6">
    <location>
        <position position="207"/>
    </location>
    <ligand>
        <name>heme c</name>
        <dbReference type="ChEBI" id="CHEBI:61717"/>
    </ligand>
</feature>
<dbReference type="InterPro" id="IPR009056">
    <property type="entry name" value="Cyt_c-like_dom"/>
</dbReference>
<dbReference type="GO" id="GO:0020037">
    <property type="term" value="F:heme binding"/>
    <property type="evidence" value="ECO:0007669"/>
    <property type="project" value="InterPro"/>
</dbReference>
<evidence type="ECO:0000256" key="4">
    <source>
        <dbReference type="ARBA" id="ARBA00022982"/>
    </source>
</evidence>
<proteinExistence type="predicted"/>
<dbReference type="InterPro" id="IPR036909">
    <property type="entry name" value="Cyt_c-like_dom_sf"/>
</dbReference>
<reference evidence="8 9" key="1">
    <citation type="submission" date="2016-10" db="EMBL/GenBank/DDBJ databases">
        <authorList>
            <person name="de Groot N.N."/>
        </authorList>
    </citation>
    <scope>NUCLEOTIDE SEQUENCE [LARGE SCALE GENOMIC DNA]</scope>
    <source>
        <strain evidence="8 9">Nm22</strain>
    </source>
</reference>
<evidence type="ECO:0000259" key="7">
    <source>
        <dbReference type="PROSITE" id="PS51007"/>
    </source>
</evidence>
<dbReference type="GO" id="GO:0009055">
    <property type="term" value="F:electron transfer activity"/>
    <property type="evidence" value="ECO:0007669"/>
    <property type="project" value="InterPro"/>
</dbReference>
<keyword evidence="1" id="KW-0813">Transport</keyword>
<dbReference type="Pfam" id="PF00034">
    <property type="entry name" value="Cytochrom_C"/>
    <property type="match status" value="1"/>
</dbReference>
<protein>
    <submittedName>
        <fullName evidence="8">Cytochrome c551/c552</fullName>
    </submittedName>
</protein>
<dbReference type="Gene3D" id="1.10.760.10">
    <property type="entry name" value="Cytochrome c-like domain"/>
    <property type="match status" value="1"/>
</dbReference>
<evidence type="ECO:0000256" key="3">
    <source>
        <dbReference type="ARBA" id="ARBA00022723"/>
    </source>
</evidence>
<comment type="PTM">
    <text evidence="6">Binds 1 heme c group covalently per subunit.</text>
</comment>
<accession>A0A1H8I3G9</accession>
<dbReference type="InterPro" id="IPR002324">
    <property type="entry name" value="Cyt_c_ID"/>
</dbReference>
<dbReference type="SUPFAM" id="SSF46626">
    <property type="entry name" value="Cytochrome c"/>
    <property type="match status" value="1"/>
</dbReference>
<evidence type="ECO:0000256" key="2">
    <source>
        <dbReference type="ARBA" id="ARBA00022617"/>
    </source>
</evidence>
<dbReference type="AlphaFoldDB" id="A0A1H8I3G9"/>